<feature type="domain" description="Endonuclease GajA/Old nuclease/RecF-like AAA" evidence="2">
    <location>
        <begin position="2"/>
        <end position="73"/>
    </location>
</feature>
<reference evidence="4" key="1">
    <citation type="submission" date="2016-10" db="EMBL/GenBank/DDBJ databases">
        <authorList>
            <person name="Varghese N."/>
            <person name="Submissions S."/>
        </authorList>
    </citation>
    <scope>NUCLEOTIDE SEQUENCE [LARGE SCALE GENOMIC DNA]</scope>
    <source>
        <strain evidence="4">CGMCC 1.10119</strain>
    </source>
</reference>
<dbReference type="PANTHER" id="PTHR43581:SF4">
    <property type="entry name" value="ATP_GTP PHOSPHATASE"/>
    <property type="match status" value="1"/>
</dbReference>
<dbReference type="InterPro" id="IPR041685">
    <property type="entry name" value="AAA_GajA/Old/RecF-like"/>
</dbReference>
<evidence type="ECO:0000256" key="1">
    <source>
        <dbReference type="SAM" id="Coils"/>
    </source>
</evidence>
<feature type="coiled-coil region" evidence="1">
    <location>
        <begin position="175"/>
        <end position="209"/>
    </location>
</feature>
<dbReference type="RefSeq" id="WP_244510085.1">
    <property type="nucleotide sequence ID" value="NZ_FNHL01000006.1"/>
</dbReference>
<dbReference type="STRING" id="660521.SAMN04487949_3499"/>
<dbReference type="Pfam" id="PF13175">
    <property type="entry name" value="AAA_15"/>
    <property type="match status" value="2"/>
</dbReference>
<sequence>MMRLSGIQIKNFKSIERTQIESVSDLSVLVGKNDAGKSSLLEAIEMFLTEKGKPTTNQFHMGIEDEIIISALFSPVPDELADALHDSIEIPNNTLQITRKWEYPDPRRSMADTYLGPDEVAIGTDTLVGEYDSLGKPDTRDFLWEYLPEPVYIPAERNVTEETTFKSNTLIDQLLTPLLEESDALRQARKELERELNREVGAVQEQIEEGLVSRMDSIRHLELDTGEINLGKAFTPSIRITDQYSEMSVPIDQRGSGVGSMLVLSLVETYRERHIGEGYLLLFEEPGNWLHPEAKRRMLGALKQISTNGGQVMLSTHSPEFIDRRGHGDVMLVQRDAGRTSVRQIKEDYLSVIEELGARNSDILQSDFVIYVEGSTDVQMLRVVADNHLSEADRARITIQHLGGSGNIRQCDPAELAEINRNFGFLLDSDRSSPDDSEKPYIRELREQCDTCESDVLIHVLERREIENYFTPEGINEALGLEVSEGFVTHYEDIPDKLCAEIDRHYTDRDIAPQEERTCSECGRIHGVGNRYKKSQGKSIVKAMYREGQSIDNLESFLDEVVERIS</sequence>
<keyword evidence="4" id="KW-1185">Reference proteome</keyword>
<feature type="domain" description="Endonuclease GajA/Old nuclease/RecF-like AAA" evidence="2">
    <location>
        <begin position="151"/>
        <end position="322"/>
    </location>
</feature>
<keyword evidence="3" id="KW-0378">Hydrolase</keyword>
<gene>
    <name evidence="3" type="ORF">SAMN04487949_3499</name>
</gene>
<keyword evidence="1" id="KW-0175">Coiled coil</keyword>
<dbReference type="CDD" id="cd00267">
    <property type="entry name" value="ABC_ATPase"/>
    <property type="match status" value="1"/>
</dbReference>
<proteinExistence type="predicted"/>
<dbReference type="Gene3D" id="3.40.50.300">
    <property type="entry name" value="P-loop containing nucleotide triphosphate hydrolases"/>
    <property type="match status" value="1"/>
</dbReference>
<keyword evidence="3" id="KW-0255">Endonuclease</keyword>
<evidence type="ECO:0000313" key="3">
    <source>
        <dbReference type="EMBL" id="SDN15029.1"/>
    </source>
</evidence>
<dbReference type="EMBL" id="FNHL01000006">
    <property type="protein sequence ID" value="SDN15029.1"/>
    <property type="molecule type" value="Genomic_DNA"/>
</dbReference>
<name>A0A1G9Z0Y7_9EURY</name>
<organism evidence="3 4">
    <name type="scientific">Halogranum gelatinilyticum</name>
    <dbReference type="NCBI Taxonomy" id="660521"/>
    <lineage>
        <taxon>Archaea</taxon>
        <taxon>Methanobacteriati</taxon>
        <taxon>Methanobacteriota</taxon>
        <taxon>Stenosarchaea group</taxon>
        <taxon>Halobacteria</taxon>
        <taxon>Halobacteriales</taxon>
        <taxon>Haloferacaceae</taxon>
    </lineage>
</organism>
<protein>
    <submittedName>
        <fullName evidence="3">Putative ATP-dependent endonuclease of the OLD family</fullName>
    </submittedName>
</protein>
<dbReference type="SUPFAM" id="SSF52540">
    <property type="entry name" value="P-loop containing nucleoside triphosphate hydrolases"/>
    <property type="match status" value="1"/>
</dbReference>
<keyword evidence="3" id="KW-0540">Nuclease</keyword>
<accession>A0A1G9Z0Y7</accession>
<dbReference type="PANTHER" id="PTHR43581">
    <property type="entry name" value="ATP/GTP PHOSPHATASE"/>
    <property type="match status" value="1"/>
</dbReference>
<dbReference type="InterPro" id="IPR051396">
    <property type="entry name" value="Bact_Antivir_Def_Nuclease"/>
</dbReference>
<dbReference type="Proteomes" id="UP000199451">
    <property type="component" value="Unassembled WGS sequence"/>
</dbReference>
<dbReference type="AlphaFoldDB" id="A0A1G9Z0Y7"/>
<evidence type="ECO:0000313" key="4">
    <source>
        <dbReference type="Proteomes" id="UP000199451"/>
    </source>
</evidence>
<dbReference type="GO" id="GO:0004519">
    <property type="term" value="F:endonuclease activity"/>
    <property type="evidence" value="ECO:0007669"/>
    <property type="project" value="UniProtKB-KW"/>
</dbReference>
<evidence type="ECO:0000259" key="2">
    <source>
        <dbReference type="Pfam" id="PF13175"/>
    </source>
</evidence>
<dbReference type="InterPro" id="IPR027417">
    <property type="entry name" value="P-loop_NTPase"/>
</dbReference>